<feature type="compositionally biased region" description="Polar residues" evidence="1">
    <location>
        <begin position="15"/>
        <end position="29"/>
    </location>
</feature>
<evidence type="ECO:0000313" key="2">
    <source>
        <dbReference type="EMBL" id="KAF9527868.1"/>
    </source>
</evidence>
<feature type="region of interest" description="Disordered" evidence="1">
    <location>
        <begin position="101"/>
        <end position="142"/>
    </location>
</feature>
<name>A0A9P6JPJ3_9AGAR</name>
<organism evidence="2 3">
    <name type="scientific">Crepidotus variabilis</name>
    <dbReference type="NCBI Taxonomy" id="179855"/>
    <lineage>
        <taxon>Eukaryota</taxon>
        <taxon>Fungi</taxon>
        <taxon>Dikarya</taxon>
        <taxon>Basidiomycota</taxon>
        <taxon>Agaricomycotina</taxon>
        <taxon>Agaricomycetes</taxon>
        <taxon>Agaricomycetidae</taxon>
        <taxon>Agaricales</taxon>
        <taxon>Agaricineae</taxon>
        <taxon>Crepidotaceae</taxon>
        <taxon>Crepidotus</taxon>
    </lineage>
</organism>
<protein>
    <submittedName>
        <fullName evidence="2">Uncharacterized protein</fullName>
    </submittedName>
</protein>
<evidence type="ECO:0000256" key="1">
    <source>
        <dbReference type="SAM" id="MobiDB-lite"/>
    </source>
</evidence>
<feature type="region of interest" description="Disordered" evidence="1">
    <location>
        <begin position="436"/>
        <end position="461"/>
    </location>
</feature>
<reference evidence="2" key="1">
    <citation type="submission" date="2020-11" db="EMBL/GenBank/DDBJ databases">
        <authorList>
            <consortium name="DOE Joint Genome Institute"/>
            <person name="Ahrendt S."/>
            <person name="Riley R."/>
            <person name="Andreopoulos W."/>
            <person name="Labutti K."/>
            <person name="Pangilinan J."/>
            <person name="Ruiz-Duenas F.J."/>
            <person name="Barrasa J.M."/>
            <person name="Sanchez-Garcia M."/>
            <person name="Camarero S."/>
            <person name="Miyauchi S."/>
            <person name="Serrano A."/>
            <person name="Linde D."/>
            <person name="Babiker R."/>
            <person name="Drula E."/>
            <person name="Ayuso-Fernandez I."/>
            <person name="Pacheco R."/>
            <person name="Padilla G."/>
            <person name="Ferreira P."/>
            <person name="Barriuso J."/>
            <person name="Kellner H."/>
            <person name="Castanera R."/>
            <person name="Alfaro M."/>
            <person name="Ramirez L."/>
            <person name="Pisabarro A.G."/>
            <person name="Kuo A."/>
            <person name="Tritt A."/>
            <person name="Lipzen A."/>
            <person name="He G."/>
            <person name="Yan M."/>
            <person name="Ng V."/>
            <person name="Cullen D."/>
            <person name="Martin F."/>
            <person name="Rosso M.-N."/>
            <person name="Henrissat B."/>
            <person name="Hibbett D."/>
            <person name="Martinez A.T."/>
            <person name="Grigoriev I.V."/>
        </authorList>
    </citation>
    <scope>NUCLEOTIDE SEQUENCE</scope>
    <source>
        <strain evidence="2">CBS 506.95</strain>
    </source>
</reference>
<feature type="region of interest" description="Disordered" evidence="1">
    <location>
        <begin position="1"/>
        <end position="68"/>
    </location>
</feature>
<feature type="region of interest" description="Disordered" evidence="1">
    <location>
        <begin position="372"/>
        <end position="394"/>
    </location>
</feature>
<feature type="compositionally biased region" description="Low complexity" evidence="1">
    <location>
        <begin position="46"/>
        <end position="58"/>
    </location>
</feature>
<sequence length="714" mass="76806">MAHHIEGADTMALGTVSTSSSPQVDSASAPSPAIRPRRTTSLSINLHTLPTSLPKSSPALPPTLPLNPNSSHPYAKKLAPLAITSINAVYSRKALVQDPPITGSSKSFHSIEEELREAPPTTSSSRSFHSVEEEPLPLSPVSPITPISPISPILSPKARIPIMPVMKIRPGGSRSAPMFTSPQAQHLKFLNKGESTRSLSDSASSISQETSHSSENFTLEGLARQVTKSSSNLSEESSKVVRVHGRGGAGRRVRPVRVEGSLPRGPPSNSLSPNKQTAFVRPMGRGGMGSRPKNATVKIDSPQPEKGPRKAQSTPNFAELLRRKTKPSKGKEKVIESVPEIAATSTHFDLRDDSDDLIPQNRLYPHTFRGRAGSEFREDGNESEIGSPPVSATSATFEAAYEEYERRKLAAQNEQRERSANKLTRTLGDVPTGLFEALTGNRSNGGRTKSDAEKPTHRPTASLGRTIAAPVGPRGRSSFRNSVAALAALSNSERINYPGDSRGPLSPVSFAFANIPVPPSPSPVPPSPGIYSLFPPCETFPPSPSIQTHFPPCDIFPPDADEEEETDSVLTTPVLTLHSDSSGSISPLPLTPITDVIIPDVIVSQSGRSRSPSPPPNKRKRKSTLQIQAHSLATTCLAPPPNTPTSHSFLTSMDAPDDLIEFHNSWLTQEPASPTQMDYDAILVSGRSRDKPTTFSGEWNVDMHEVIQALRELR</sequence>
<feature type="region of interest" description="Disordered" evidence="1">
    <location>
        <begin position="604"/>
        <end position="623"/>
    </location>
</feature>
<dbReference type="EMBL" id="MU157857">
    <property type="protein sequence ID" value="KAF9527868.1"/>
    <property type="molecule type" value="Genomic_DNA"/>
</dbReference>
<feature type="compositionally biased region" description="Basic residues" evidence="1">
    <location>
        <begin position="241"/>
        <end position="255"/>
    </location>
</feature>
<feature type="region of interest" description="Disordered" evidence="1">
    <location>
        <begin position="194"/>
        <end position="334"/>
    </location>
</feature>
<keyword evidence="3" id="KW-1185">Reference proteome</keyword>
<accession>A0A9P6JPJ3</accession>
<gene>
    <name evidence="2" type="ORF">CPB83DRAFT_907241</name>
</gene>
<dbReference type="Proteomes" id="UP000807306">
    <property type="component" value="Unassembled WGS sequence"/>
</dbReference>
<feature type="compositionally biased region" description="Low complexity" evidence="1">
    <location>
        <begin position="202"/>
        <end position="214"/>
    </location>
</feature>
<evidence type="ECO:0000313" key="3">
    <source>
        <dbReference type="Proteomes" id="UP000807306"/>
    </source>
</evidence>
<proteinExistence type="predicted"/>
<comment type="caution">
    <text evidence="2">The sequence shown here is derived from an EMBL/GenBank/DDBJ whole genome shotgun (WGS) entry which is preliminary data.</text>
</comment>
<feature type="compositionally biased region" description="Polar residues" evidence="1">
    <location>
        <begin position="267"/>
        <end position="277"/>
    </location>
</feature>
<dbReference type="AlphaFoldDB" id="A0A9P6JPJ3"/>